<reference evidence="1 2" key="1">
    <citation type="submission" date="2015-04" db="EMBL/GenBank/DDBJ databases">
        <title>Draft genome sequence of bacteremic isolate Catabacter hongkongensis type strain HKU16T.</title>
        <authorList>
            <person name="Lau S.K."/>
            <person name="Teng J.L."/>
            <person name="Huang Y."/>
            <person name="Curreem S.O."/>
            <person name="Tsui S.K."/>
            <person name="Woo P.C."/>
        </authorList>
    </citation>
    <scope>NUCLEOTIDE SEQUENCE [LARGE SCALE GENOMIC DNA]</scope>
    <source>
        <strain evidence="1 2">HKU16</strain>
    </source>
</reference>
<organism evidence="1 2">
    <name type="scientific">Christensenella hongkongensis</name>
    <dbReference type="NCBI Taxonomy" id="270498"/>
    <lineage>
        <taxon>Bacteria</taxon>
        <taxon>Bacillati</taxon>
        <taxon>Bacillota</taxon>
        <taxon>Clostridia</taxon>
        <taxon>Christensenellales</taxon>
        <taxon>Christensenellaceae</taxon>
        <taxon>Christensenella</taxon>
    </lineage>
</organism>
<protein>
    <recommendedName>
        <fullName evidence="3">N-acetyltransferase domain-containing protein</fullName>
    </recommendedName>
</protein>
<name>A0A0M2NHV8_9FIRM</name>
<dbReference type="NCBIfam" id="NF045478">
    <property type="entry name" value="XF1762_fam"/>
    <property type="match status" value="1"/>
</dbReference>
<evidence type="ECO:0008006" key="3">
    <source>
        <dbReference type="Google" id="ProtNLM"/>
    </source>
</evidence>
<evidence type="ECO:0000313" key="1">
    <source>
        <dbReference type="EMBL" id="KKI50002.1"/>
    </source>
</evidence>
<keyword evidence="2" id="KW-1185">Reference proteome</keyword>
<proteinExistence type="predicted"/>
<dbReference type="InterPro" id="IPR053780">
    <property type="entry name" value="Gp66-like"/>
</dbReference>
<dbReference type="OrthoDB" id="1653618at2"/>
<dbReference type="EMBL" id="LAYJ01000115">
    <property type="protein sequence ID" value="KKI50002.1"/>
    <property type="molecule type" value="Genomic_DNA"/>
</dbReference>
<dbReference type="STRING" id="270498.CHK_2618"/>
<dbReference type="AlphaFoldDB" id="A0A0M2NHV8"/>
<gene>
    <name evidence="1" type="ORF">CHK_2618</name>
</gene>
<comment type="caution">
    <text evidence="1">The sequence shown here is derived from an EMBL/GenBank/DDBJ whole genome shotgun (WGS) entry which is preliminary data.</text>
</comment>
<accession>A0A0M2NHV8</accession>
<sequence>MQAVPLELRDANAFVEKLHRHHAPVYRDKFRIGCTEHGKLVGVVQAARPVARNLDDGRTLEVVRCCTDGTKNVCTFLLGRIRRIAQAMGYTKIISYILETESGVSYKAAGWHKAADVRGHSWDCPNRPRQTTAPVCNKQRWELTL</sequence>
<dbReference type="Proteomes" id="UP000034076">
    <property type="component" value="Unassembled WGS sequence"/>
</dbReference>
<evidence type="ECO:0000313" key="2">
    <source>
        <dbReference type="Proteomes" id="UP000034076"/>
    </source>
</evidence>